<feature type="region of interest" description="Disordered" evidence="1">
    <location>
        <begin position="59"/>
        <end position="95"/>
    </location>
</feature>
<organism evidence="2 3">
    <name type="scientific">Paspalum notatum var. saurae</name>
    <dbReference type="NCBI Taxonomy" id="547442"/>
    <lineage>
        <taxon>Eukaryota</taxon>
        <taxon>Viridiplantae</taxon>
        <taxon>Streptophyta</taxon>
        <taxon>Embryophyta</taxon>
        <taxon>Tracheophyta</taxon>
        <taxon>Spermatophyta</taxon>
        <taxon>Magnoliopsida</taxon>
        <taxon>Liliopsida</taxon>
        <taxon>Poales</taxon>
        <taxon>Poaceae</taxon>
        <taxon>PACMAD clade</taxon>
        <taxon>Panicoideae</taxon>
        <taxon>Andropogonodae</taxon>
        <taxon>Paspaleae</taxon>
        <taxon>Paspalinae</taxon>
        <taxon>Paspalum</taxon>
    </lineage>
</organism>
<dbReference type="Proteomes" id="UP001341281">
    <property type="component" value="Chromosome 04"/>
</dbReference>
<proteinExistence type="predicted"/>
<gene>
    <name evidence="2" type="ORF">U9M48_019106</name>
</gene>
<evidence type="ECO:0000256" key="1">
    <source>
        <dbReference type="SAM" id="MobiDB-lite"/>
    </source>
</evidence>
<reference evidence="2 3" key="1">
    <citation type="submission" date="2024-02" db="EMBL/GenBank/DDBJ databases">
        <title>High-quality chromosome-scale genome assembly of Pensacola bahiagrass (Paspalum notatum Flugge var. saurae).</title>
        <authorList>
            <person name="Vega J.M."/>
            <person name="Podio M."/>
            <person name="Orjuela J."/>
            <person name="Siena L.A."/>
            <person name="Pessino S.C."/>
            <person name="Combes M.C."/>
            <person name="Mariac C."/>
            <person name="Albertini E."/>
            <person name="Pupilli F."/>
            <person name="Ortiz J.P.A."/>
            <person name="Leblanc O."/>
        </authorList>
    </citation>
    <scope>NUCLEOTIDE SEQUENCE [LARGE SCALE GENOMIC DNA]</scope>
    <source>
        <strain evidence="2">R1</strain>
        <tissue evidence="2">Leaf</tissue>
    </source>
</reference>
<evidence type="ECO:0000313" key="2">
    <source>
        <dbReference type="EMBL" id="WVZ70435.1"/>
    </source>
</evidence>
<feature type="region of interest" description="Disordered" evidence="1">
    <location>
        <begin position="1"/>
        <end position="32"/>
    </location>
</feature>
<keyword evidence="3" id="KW-1185">Reference proteome</keyword>
<evidence type="ECO:0000313" key="3">
    <source>
        <dbReference type="Proteomes" id="UP001341281"/>
    </source>
</evidence>
<sequence>MGPAPRHPLGSSAFQLCPRSPHGFPPALSRHGHPSAFPARAAYRQRSFPLTCSRDVDRVRVEPNPRTSSCHDSSSSPNRASSPPPPYKRGPLTHRRDLFASNRLFQALAPAPTADFTAERRQVVP</sequence>
<name>A0AAQ3WQW7_PASNO</name>
<dbReference type="EMBL" id="CP144748">
    <property type="protein sequence ID" value="WVZ70435.1"/>
    <property type="molecule type" value="Genomic_DNA"/>
</dbReference>
<protein>
    <submittedName>
        <fullName evidence="2">Uncharacterized protein</fullName>
    </submittedName>
</protein>
<dbReference type="AlphaFoldDB" id="A0AAQ3WQW7"/>
<accession>A0AAQ3WQW7</accession>